<dbReference type="STRING" id="1447883.A0A2B7W9V7"/>
<evidence type="ECO:0000313" key="3">
    <source>
        <dbReference type="Proteomes" id="UP000224634"/>
    </source>
</evidence>
<dbReference type="CDD" id="cd06257">
    <property type="entry name" value="DnaJ"/>
    <property type="match status" value="1"/>
</dbReference>
<protein>
    <recommendedName>
        <fullName evidence="4">J domain-containing protein</fullName>
    </recommendedName>
</protein>
<sequence length="689" mass="78037">MAGSIEYPVLPPSSPPLTEAGNNKRNHKRPRPTPDNKPKQVEDKTALAHNDLEPGTVQIISKPRYSTMSDATDEDEIPKRKTKTPSSVISKLKGKGKEKEKAEKEEKEKDEEDEENEKEKLKQQKKEALDAVLAAKSDDPYEILGIPDPCEYEVRAQALNRLVLLIHPDKNPDPRATEAIRRLIWAGKKLKVRGETFNPNAFFEDEERPGDVDVDEGGDVVMAGETDGRQRPIPSAFVQELYTRATQHLVMAVKFPSELRPKKELDAINSQIVAESQRERGKDIHLEETPYIRYNIFTSTSMAASDVLKWLRSIPSEQFKFMYEQSTEMLNKLNDTISYCVEENHYPQGWKAKFSLTKDGQHYRVSWPNAEDGRKSFVTTRHGGEASPSGTRQSKDQQERTRSDGASSPRKTWVWKPGETRQGERILACKELICRRREGRKLNTPEVTGHLFIVQANGPDSRICEIRSGSEIGWKATHAYLALPDKKMWGGGKSTIPYGFEEVDEILEIAYSEDKPGLGLLVSTKVPGNGDDRLWITRTALRESWGAGDANRTIDRILEEGGKRPLWNIPRLEYKQLSDESDSEFELGRNRSSRRLAAKASNKISVGSDSDTDSDSEAEVCHDTFAGRRASKTSTRWARGRALKNGVALDEDPEIGELRRLVARLGRERRVAGSRRREKRFRYPEQMGW</sequence>
<dbReference type="SUPFAM" id="SSF46565">
    <property type="entry name" value="Chaperone J-domain"/>
    <property type="match status" value="1"/>
</dbReference>
<accession>A0A2B7W9V7</accession>
<dbReference type="EMBL" id="PDNA01000366">
    <property type="protein sequence ID" value="PGG96333.1"/>
    <property type="molecule type" value="Genomic_DNA"/>
</dbReference>
<feature type="region of interest" description="Disordered" evidence="1">
    <location>
        <begin position="1"/>
        <end position="125"/>
    </location>
</feature>
<name>A0A2B7W9V7_POLH7</name>
<dbReference type="Gene3D" id="1.10.287.110">
    <property type="entry name" value="DnaJ domain"/>
    <property type="match status" value="1"/>
</dbReference>
<feature type="region of interest" description="Disordered" evidence="1">
    <location>
        <begin position="598"/>
        <end position="617"/>
    </location>
</feature>
<gene>
    <name evidence="2" type="ORF">AJ80_09841</name>
</gene>
<evidence type="ECO:0000313" key="2">
    <source>
        <dbReference type="EMBL" id="PGG96333.1"/>
    </source>
</evidence>
<organism evidence="2 3">
    <name type="scientific">Polytolypa hystricis (strain UAMH7299)</name>
    <dbReference type="NCBI Taxonomy" id="1447883"/>
    <lineage>
        <taxon>Eukaryota</taxon>
        <taxon>Fungi</taxon>
        <taxon>Dikarya</taxon>
        <taxon>Ascomycota</taxon>
        <taxon>Pezizomycotina</taxon>
        <taxon>Eurotiomycetes</taxon>
        <taxon>Eurotiomycetidae</taxon>
        <taxon>Onygenales</taxon>
        <taxon>Onygenales incertae sedis</taxon>
        <taxon>Polytolypa</taxon>
    </lineage>
</organism>
<reference evidence="2 3" key="1">
    <citation type="submission" date="2017-10" db="EMBL/GenBank/DDBJ databases">
        <title>Comparative genomics in systemic dimorphic fungi from Ajellomycetaceae.</title>
        <authorList>
            <person name="Munoz J.F."/>
            <person name="Mcewen J.G."/>
            <person name="Clay O.K."/>
            <person name="Cuomo C.A."/>
        </authorList>
    </citation>
    <scope>NUCLEOTIDE SEQUENCE [LARGE SCALE GENOMIC DNA]</scope>
    <source>
        <strain evidence="2 3">UAMH7299</strain>
    </source>
</reference>
<feature type="compositionally biased region" description="Basic and acidic residues" evidence="1">
    <location>
        <begin position="393"/>
        <end position="403"/>
    </location>
</feature>
<dbReference type="Proteomes" id="UP000224634">
    <property type="component" value="Unassembled WGS sequence"/>
</dbReference>
<evidence type="ECO:0008006" key="4">
    <source>
        <dbReference type="Google" id="ProtNLM"/>
    </source>
</evidence>
<feature type="compositionally biased region" description="Basic and acidic residues" evidence="1">
    <location>
        <begin position="95"/>
        <end position="107"/>
    </location>
</feature>
<feature type="compositionally biased region" description="Basic and acidic residues" evidence="1">
    <location>
        <begin position="32"/>
        <end position="52"/>
    </location>
</feature>
<evidence type="ECO:0000256" key="1">
    <source>
        <dbReference type="SAM" id="MobiDB-lite"/>
    </source>
</evidence>
<comment type="caution">
    <text evidence="2">The sequence shown here is derived from an EMBL/GenBank/DDBJ whole genome shotgun (WGS) entry which is preliminary data.</text>
</comment>
<feature type="region of interest" description="Disordered" evidence="1">
    <location>
        <begin position="374"/>
        <end position="414"/>
    </location>
</feature>
<dbReference type="OrthoDB" id="4119241at2759"/>
<dbReference type="InterPro" id="IPR001623">
    <property type="entry name" value="DnaJ_domain"/>
</dbReference>
<dbReference type="InterPro" id="IPR036869">
    <property type="entry name" value="J_dom_sf"/>
</dbReference>
<proteinExistence type="predicted"/>
<dbReference type="AlphaFoldDB" id="A0A2B7W9V7"/>
<keyword evidence="3" id="KW-1185">Reference proteome</keyword>